<dbReference type="EMBL" id="LQBP01000001">
    <property type="protein sequence ID" value="KUJ82324.1"/>
    <property type="molecule type" value="Genomic_DNA"/>
</dbReference>
<comment type="caution">
    <text evidence="1">The sequence shown here is derived from an EMBL/GenBank/DDBJ whole genome shotgun (WGS) entry which is preliminary data.</text>
</comment>
<evidence type="ECO:0000313" key="2">
    <source>
        <dbReference type="Proteomes" id="UP000053690"/>
    </source>
</evidence>
<dbReference type="Proteomes" id="UP000053690">
    <property type="component" value="Unassembled WGS sequence"/>
</dbReference>
<evidence type="ECO:0000313" key="1">
    <source>
        <dbReference type="EMBL" id="KUJ82324.1"/>
    </source>
</evidence>
<evidence type="ECO:0008006" key="3">
    <source>
        <dbReference type="Google" id="ProtNLM"/>
    </source>
</evidence>
<protein>
    <recommendedName>
        <fullName evidence="3">VWA domain-containing protein</fullName>
    </recommendedName>
</protein>
<dbReference type="OrthoDB" id="5430236at2"/>
<organism evidence="1 2">
    <name type="scientific">Ruegeria profundi</name>
    <dbReference type="NCBI Taxonomy" id="1685378"/>
    <lineage>
        <taxon>Bacteria</taxon>
        <taxon>Pseudomonadati</taxon>
        <taxon>Pseudomonadota</taxon>
        <taxon>Alphaproteobacteria</taxon>
        <taxon>Rhodobacterales</taxon>
        <taxon>Roseobacteraceae</taxon>
        <taxon>Ruegeria</taxon>
    </lineage>
</organism>
<accession>A0A0X3U3E8</accession>
<dbReference type="RefSeq" id="WP_068332498.1">
    <property type="nucleotide sequence ID" value="NZ_LQBP01000001.1"/>
</dbReference>
<dbReference type="Gene3D" id="3.40.50.410">
    <property type="entry name" value="von Willebrand factor, type A domain"/>
    <property type="match status" value="1"/>
</dbReference>
<reference evidence="2" key="1">
    <citation type="submission" date="2015-12" db="EMBL/GenBank/DDBJ databases">
        <authorList>
            <person name="Zhang G."/>
            <person name="Stingl U."/>
        </authorList>
    </citation>
    <scope>NUCLEOTIDE SEQUENCE [LARGE SCALE GENOMIC DNA]</scope>
    <source>
        <strain evidence="2">ZGT108</strain>
    </source>
</reference>
<dbReference type="STRING" id="1685378.AVO44_03450"/>
<proteinExistence type="predicted"/>
<keyword evidence="2" id="KW-1185">Reference proteome</keyword>
<dbReference type="AlphaFoldDB" id="A0A0X3U3E8"/>
<dbReference type="SUPFAM" id="SSF53300">
    <property type="entry name" value="vWA-like"/>
    <property type="match status" value="1"/>
</dbReference>
<sequence>MQRNDLSRQKETDLPAARKSTETEISDFLFQAKQLAATQSASPGRMIFALDATMSRQPTWDMACALQGEMFSAAEAVGNLSVQLVYFRGNQEARASRWVNDANSLRAMMEKIDCRGGLTQIAKVFKHAKKMAEQEPLTALVYVGDSMEEDVDKLCGLAGELRLNGVKVFAFHDGADPTAAIAFREIARLTGGVYLPFNAGSADELKALLVAVATYAAGGRKALEALDNSQAKQLLSDMR</sequence>
<dbReference type="InterPro" id="IPR036465">
    <property type="entry name" value="vWFA_dom_sf"/>
</dbReference>
<gene>
    <name evidence="1" type="ORF">AVO44_03450</name>
</gene>
<name>A0A0X3U3E8_9RHOB</name>